<dbReference type="EC" id="3.4.15.6" evidence="4"/>
<keyword evidence="10" id="KW-1185">Reference proteome</keyword>
<dbReference type="Gene3D" id="3.40.50.880">
    <property type="match status" value="1"/>
</dbReference>
<dbReference type="SUPFAM" id="SSF52317">
    <property type="entry name" value="Class I glutamine amidotransferase-like"/>
    <property type="match status" value="1"/>
</dbReference>
<evidence type="ECO:0000256" key="7">
    <source>
        <dbReference type="ARBA" id="ARBA00022801"/>
    </source>
</evidence>
<comment type="caution">
    <text evidence="9">The sequence shown here is derived from an EMBL/GenBank/DDBJ whole genome shotgun (WGS) entry which is preliminary data.</text>
</comment>
<evidence type="ECO:0000313" key="10">
    <source>
        <dbReference type="Proteomes" id="UP001310022"/>
    </source>
</evidence>
<dbReference type="EMBL" id="BQKE01000001">
    <property type="protein sequence ID" value="GJM61427.1"/>
    <property type="molecule type" value="Genomic_DNA"/>
</dbReference>
<reference evidence="9 10" key="1">
    <citation type="submission" date="2021-12" db="EMBL/GenBank/DDBJ databases">
        <title>Genome sequencing of bacteria with rrn-lacking chromosome and rrn-plasmid.</title>
        <authorList>
            <person name="Anda M."/>
            <person name="Iwasaki W."/>
        </authorList>
    </citation>
    <scope>NUCLEOTIDE SEQUENCE [LARGE SCALE GENOMIC DNA]</scope>
    <source>
        <strain evidence="9 10">NBRC 15940</strain>
    </source>
</reference>
<dbReference type="Proteomes" id="UP001310022">
    <property type="component" value="Unassembled WGS sequence"/>
</dbReference>
<evidence type="ECO:0000256" key="1">
    <source>
        <dbReference type="ARBA" id="ARBA00001092"/>
    </source>
</evidence>
<keyword evidence="7" id="KW-0378">Hydrolase</keyword>
<dbReference type="Pfam" id="PF03575">
    <property type="entry name" value="Peptidase_S51"/>
    <property type="match status" value="1"/>
</dbReference>
<protein>
    <recommendedName>
        <fullName evidence="5">Cyanophycinase</fullName>
        <ecNumber evidence="4">3.4.15.6</ecNumber>
    </recommendedName>
</protein>
<evidence type="ECO:0000256" key="4">
    <source>
        <dbReference type="ARBA" id="ARBA00013115"/>
    </source>
</evidence>
<evidence type="ECO:0000256" key="5">
    <source>
        <dbReference type="ARBA" id="ARBA00015719"/>
    </source>
</evidence>
<keyword evidence="6" id="KW-0645">Protease</keyword>
<dbReference type="GO" id="GO:0006508">
    <property type="term" value="P:proteolysis"/>
    <property type="evidence" value="ECO:0007669"/>
    <property type="project" value="UniProtKB-KW"/>
</dbReference>
<evidence type="ECO:0000256" key="3">
    <source>
        <dbReference type="ARBA" id="ARBA00006534"/>
    </source>
</evidence>
<evidence type="ECO:0000256" key="2">
    <source>
        <dbReference type="ARBA" id="ARBA00002039"/>
    </source>
</evidence>
<gene>
    <name evidence="9" type="primary">cphB</name>
    <name evidence="9" type="ORF">PEDI_19790</name>
</gene>
<accession>A0AAN4VZ84</accession>
<organism evidence="9 10">
    <name type="scientific">Persicobacter diffluens</name>
    <dbReference type="NCBI Taxonomy" id="981"/>
    <lineage>
        <taxon>Bacteria</taxon>
        <taxon>Pseudomonadati</taxon>
        <taxon>Bacteroidota</taxon>
        <taxon>Cytophagia</taxon>
        <taxon>Cytophagales</taxon>
        <taxon>Persicobacteraceae</taxon>
        <taxon>Persicobacter</taxon>
    </lineage>
</organism>
<comment type="catalytic activity">
    <reaction evidence="1">
        <text>[L-4-(L-arginin-2-N-yl)aspartate](n) + H2O = [L-4-(L-arginin-2-N-yl)aspartate](n-1) + L-4-(L-arginin-2-N-yl)aspartate</text>
        <dbReference type="Rhea" id="RHEA:12845"/>
        <dbReference type="Rhea" id="RHEA-COMP:13728"/>
        <dbReference type="Rhea" id="RHEA-COMP:13734"/>
        <dbReference type="ChEBI" id="CHEBI:15377"/>
        <dbReference type="ChEBI" id="CHEBI:137986"/>
        <dbReference type="ChEBI" id="CHEBI:137991"/>
        <dbReference type="EC" id="3.4.15.6"/>
    </reaction>
</comment>
<comment type="similarity">
    <text evidence="3">Belongs to the peptidase S51 family.</text>
</comment>
<dbReference type="GO" id="GO:0008236">
    <property type="term" value="F:serine-type peptidase activity"/>
    <property type="evidence" value="ECO:0007669"/>
    <property type="project" value="UniProtKB-KW"/>
</dbReference>
<name>A0AAN4VZ84_9BACT</name>
<comment type="function">
    <text evidence="2">Exopeptidase that catalyzes the hydrolytic cleavage of multi-L-arginyl-poly-L-aspartic acid (cyanophycin; a water-insoluble reserve polymer) into aspartate-arginine dipeptides.</text>
</comment>
<keyword evidence="8" id="KW-0720">Serine protease</keyword>
<dbReference type="InterPro" id="IPR011811">
    <property type="entry name" value="Peptidase_S51_cyanophycinase"/>
</dbReference>
<dbReference type="GO" id="GO:0008241">
    <property type="term" value="F:peptidyl-dipeptidase activity"/>
    <property type="evidence" value="ECO:0007669"/>
    <property type="project" value="UniProtKB-EC"/>
</dbReference>
<sequence>MVLVLSTTCDAQHPKGSLFIIGGGKRPLSLMKEMTDKAKLEKGYGLILPQSSGEPDSSAYYVLKQFDALGFRNVGVLQGAYQEEWADSLKNASLIYMTGGDQNRFMATFQGSPMKQVIQTAYQNGAMIAGTSAGAALMSEQMISGDERHYPDYRDTNRHIEEENVIYKPGLGLLQHVVVDQHFIKRSRYNRLIATAIEYPSKICVGIDESTALYVKGEKGLVVGESQVVWIRALSGKKSRHEKKLGHQNLGLKIYLPGEEIDLREVHN</sequence>
<evidence type="ECO:0000256" key="8">
    <source>
        <dbReference type="ARBA" id="ARBA00022825"/>
    </source>
</evidence>
<evidence type="ECO:0000256" key="6">
    <source>
        <dbReference type="ARBA" id="ARBA00022670"/>
    </source>
</evidence>
<dbReference type="AlphaFoldDB" id="A0AAN4VZ84"/>
<proteinExistence type="inferred from homology"/>
<dbReference type="InterPro" id="IPR029062">
    <property type="entry name" value="Class_I_gatase-like"/>
</dbReference>
<dbReference type="PANTHER" id="PTHR36175">
    <property type="entry name" value="CYANOPHYCINASE"/>
    <property type="match status" value="1"/>
</dbReference>
<dbReference type="InterPro" id="IPR005320">
    <property type="entry name" value="Peptidase_S51"/>
</dbReference>
<dbReference type="PANTHER" id="PTHR36175:SF1">
    <property type="entry name" value="CYANOPHYCINASE"/>
    <property type="match status" value="1"/>
</dbReference>
<dbReference type="CDD" id="cd03145">
    <property type="entry name" value="GAT1_cyanophycinase"/>
    <property type="match status" value="1"/>
</dbReference>
<evidence type="ECO:0000313" key="9">
    <source>
        <dbReference type="EMBL" id="GJM61427.1"/>
    </source>
</evidence>
<dbReference type="NCBIfam" id="TIGR02069">
    <property type="entry name" value="cyanophycinase"/>
    <property type="match status" value="1"/>
</dbReference>